<evidence type="ECO:0000313" key="2">
    <source>
        <dbReference type="Proteomes" id="UP001057402"/>
    </source>
</evidence>
<name>A0ACB9QRV2_9MYRT</name>
<dbReference type="Proteomes" id="UP001057402">
    <property type="component" value="Chromosome 5"/>
</dbReference>
<sequence length="109" mass="11400">MCGRMIQRIEVEEGSKLLDQGVVGRKLGGAANTSEPGTHGLSGTHGPSGGTGRVETGLALESLEEDESEKEMKGCGGKRKSCNNLGNSLTGVRAEVITDGGKEREEDRN</sequence>
<dbReference type="EMBL" id="CM042884">
    <property type="protein sequence ID" value="KAI4369388.1"/>
    <property type="molecule type" value="Genomic_DNA"/>
</dbReference>
<gene>
    <name evidence="1" type="ORF">MLD38_017830</name>
</gene>
<keyword evidence="2" id="KW-1185">Reference proteome</keyword>
<organism evidence="1 2">
    <name type="scientific">Melastoma candidum</name>
    <dbReference type="NCBI Taxonomy" id="119954"/>
    <lineage>
        <taxon>Eukaryota</taxon>
        <taxon>Viridiplantae</taxon>
        <taxon>Streptophyta</taxon>
        <taxon>Embryophyta</taxon>
        <taxon>Tracheophyta</taxon>
        <taxon>Spermatophyta</taxon>
        <taxon>Magnoliopsida</taxon>
        <taxon>eudicotyledons</taxon>
        <taxon>Gunneridae</taxon>
        <taxon>Pentapetalae</taxon>
        <taxon>rosids</taxon>
        <taxon>malvids</taxon>
        <taxon>Myrtales</taxon>
        <taxon>Melastomataceae</taxon>
        <taxon>Melastomatoideae</taxon>
        <taxon>Melastomateae</taxon>
        <taxon>Melastoma</taxon>
    </lineage>
</organism>
<comment type="caution">
    <text evidence="1">The sequence shown here is derived from an EMBL/GenBank/DDBJ whole genome shotgun (WGS) entry which is preliminary data.</text>
</comment>
<protein>
    <submittedName>
        <fullName evidence="1">Uncharacterized protein</fullName>
    </submittedName>
</protein>
<reference evidence="2" key="1">
    <citation type="journal article" date="2023" name="Front. Plant Sci.">
        <title>Chromosomal-level genome assembly of Melastoma candidum provides insights into trichome evolution.</title>
        <authorList>
            <person name="Zhong Y."/>
            <person name="Wu W."/>
            <person name="Sun C."/>
            <person name="Zou P."/>
            <person name="Liu Y."/>
            <person name="Dai S."/>
            <person name="Zhou R."/>
        </authorList>
    </citation>
    <scope>NUCLEOTIDE SEQUENCE [LARGE SCALE GENOMIC DNA]</scope>
</reference>
<evidence type="ECO:0000313" key="1">
    <source>
        <dbReference type="EMBL" id="KAI4369388.1"/>
    </source>
</evidence>
<accession>A0ACB9QRV2</accession>
<proteinExistence type="predicted"/>